<evidence type="ECO:0000256" key="6">
    <source>
        <dbReference type="ARBA" id="ARBA00023136"/>
    </source>
</evidence>
<feature type="domain" description="Ammonium transporter AmtB-like" evidence="9">
    <location>
        <begin position="13"/>
        <end position="194"/>
    </location>
</feature>
<comment type="similarity">
    <text evidence="2">Belongs to the ammonia transporter channel (TC 1.A.11.2) family.</text>
</comment>
<dbReference type="PANTHER" id="PTHR43029:SF10">
    <property type="entry name" value="AMMONIUM TRANSPORTER MEP2"/>
    <property type="match status" value="1"/>
</dbReference>
<feature type="non-terminal residue" evidence="10">
    <location>
        <position position="1"/>
    </location>
</feature>
<feature type="transmembrane region" description="Helical" evidence="8">
    <location>
        <begin position="23"/>
        <end position="43"/>
    </location>
</feature>
<evidence type="ECO:0000256" key="7">
    <source>
        <dbReference type="ARBA" id="ARBA00023177"/>
    </source>
</evidence>
<keyword evidence="5 8" id="KW-1133">Transmembrane helix</keyword>
<comment type="subcellular location">
    <subcellularLocation>
        <location evidence="1">Membrane</location>
        <topology evidence="1">Multi-pass membrane protein</topology>
    </subcellularLocation>
</comment>
<evidence type="ECO:0000313" key="11">
    <source>
        <dbReference type="Proteomes" id="UP000789396"/>
    </source>
</evidence>
<reference evidence="10" key="1">
    <citation type="submission" date="2021-06" db="EMBL/GenBank/DDBJ databases">
        <authorList>
            <person name="Kallberg Y."/>
            <person name="Tangrot J."/>
            <person name="Rosling A."/>
        </authorList>
    </citation>
    <scope>NUCLEOTIDE SEQUENCE</scope>
    <source>
        <strain evidence="10">IN212</strain>
    </source>
</reference>
<feature type="transmembrane region" description="Helical" evidence="8">
    <location>
        <begin position="89"/>
        <end position="106"/>
    </location>
</feature>
<feature type="transmembrane region" description="Helical" evidence="8">
    <location>
        <begin position="48"/>
        <end position="69"/>
    </location>
</feature>
<evidence type="ECO:0000256" key="8">
    <source>
        <dbReference type="SAM" id="Phobius"/>
    </source>
</evidence>
<dbReference type="InterPro" id="IPR024041">
    <property type="entry name" value="NH4_transpt_AmtB-like_dom"/>
</dbReference>
<dbReference type="InterPro" id="IPR029020">
    <property type="entry name" value="Ammonium/urea_transptr"/>
</dbReference>
<keyword evidence="4 8" id="KW-0812">Transmembrane</keyword>
<dbReference type="PROSITE" id="PS01219">
    <property type="entry name" value="AMMONIUM_TRANSP"/>
    <property type="match status" value="1"/>
</dbReference>
<evidence type="ECO:0000256" key="4">
    <source>
        <dbReference type="ARBA" id="ARBA00022692"/>
    </source>
</evidence>
<keyword evidence="7" id="KW-0924">Ammonia transport</keyword>
<evidence type="ECO:0000256" key="1">
    <source>
        <dbReference type="ARBA" id="ARBA00004141"/>
    </source>
</evidence>
<dbReference type="InterPro" id="IPR001905">
    <property type="entry name" value="Ammonium_transpt"/>
</dbReference>
<dbReference type="InterPro" id="IPR018047">
    <property type="entry name" value="Ammonium_transpt_CS"/>
</dbReference>
<name>A0A9N9K995_9GLOM</name>
<evidence type="ECO:0000259" key="9">
    <source>
        <dbReference type="Pfam" id="PF00909"/>
    </source>
</evidence>
<keyword evidence="11" id="KW-1185">Reference proteome</keyword>
<dbReference type="GO" id="GO:0005886">
    <property type="term" value="C:plasma membrane"/>
    <property type="evidence" value="ECO:0007669"/>
    <property type="project" value="TreeGrafter"/>
</dbReference>
<dbReference type="SUPFAM" id="SSF111352">
    <property type="entry name" value="Ammonium transporter"/>
    <property type="match status" value="1"/>
</dbReference>
<protein>
    <submittedName>
        <fullName evidence="10">16342_t:CDS:1</fullName>
    </submittedName>
</protein>
<feature type="transmembrane region" description="Helical" evidence="8">
    <location>
        <begin position="118"/>
        <end position="135"/>
    </location>
</feature>
<dbReference type="OrthoDB" id="534912at2759"/>
<keyword evidence="6 8" id="KW-0472">Membrane</keyword>
<dbReference type="PANTHER" id="PTHR43029">
    <property type="entry name" value="AMMONIUM TRANSPORTER MEP2"/>
    <property type="match status" value="1"/>
</dbReference>
<evidence type="ECO:0000256" key="3">
    <source>
        <dbReference type="ARBA" id="ARBA00022448"/>
    </source>
</evidence>
<dbReference type="Proteomes" id="UP000789396">
    <property type="component" value="Unassembled WGS sequence"/>
</dbReference>
<feature type="transmembrane region" description="Helical" evidence="8">
    <location>
        <begin position="147"/>
        <end position="167"/>
    </location>
</feature>
<feature type="non-terminal residue" evidence="10">
    <location>
        <position position="195"/>
    </location>
</feature>
<dbReference type="GO" id="GO:0008519">
    <property type="term" value="F:ammonium channel activity"/>
    <property type="evidence" value="ECO:0007669"/>
    <property type="project" value="InterPro"/>
</dbReference>
<accession>A0A9N9K995</accession>
<evidence type="ECO:0000313" key="10">
    <source>
        <dbReference type="EMBL" id="CAG8814507.1"/>
    </source>
</evidence>
<dbReference type="Pfam" id="PF00909">
    <property type="entry name" value="Ammonium_transp"/>
    <property type="match status" value="1"/>
</dbReference>
<dbReference type="EMBL" id="CAJVPZ010089930">
    <property type="protein sequence ID" value="CAG8814507.1"/>
    <property type="molecule type" value="Genomic_DNA"/>
</dbReference>
<dbReference type="Gene3D" id="1.10.3430.10">
    <property type="entry name" value="Ammonium transporter AmtB like domains"/>
    <property type="match status" value="1"/>
</dbReference>
<organism evidence="10 11">
    <name type="scientific">Racocetra fulgida</name>
    <dbReference type="NCBI Taxonomy" id="60492"/>
    <lineage>
        <taxon>Eukaryota</taxon>
        <taxon>Fungi</taxon>
        <taxon>Fungi incertae sedis</taxon>
        <taxon>Mucoromycota</taxon>
        <taxon>Glomeromycotina</taxon>
        <taxon>Glomeromycetes</taxon>
        <taxon>Diversisporales</taxon>
        <taxon>Gigasporaceae</taxon>
        <taxon>Racocetra</taxon>
    </lineage>
</organism>
<gene>
    <name evidence="10" type="ORF">RFULGI_LOCUS19110</name>
</gene>
<evidence type="ECO:0000256" key="5">
    <source>
        <dbReference type="ARBA" id="ARBA00022989"/>
    </source>
</evidence>
<sequence length="195" mass="21159">NSSEQVPEAASVSKSNQIPEVEFAIFECMFAVVASALIIGGVAERVKLLPIIIFMFIWSTLVYDFIASWCWSDNGWFVRWGGLDFAGGIPVHISSGAAALAFCIFLGRRKETSNPHNIVNVILGTLLLWFGWFGFNGGTAAYNGRAGMVLIVTNLAASFSGLTWMFFDYHFEKKLKAVSFCNGVVAGLVAITPGS</sequence>
<keyword evidence="3" id="KW-0813">Transport</keyword>
<evidence type="ECO:0000256" key="2">
    <source>
        <dbReference type="ARBA" id="ARBA00005887"/>
    </source>
</evidence>
<comment type="caution">
    <text evidence="10">The sequence shown here is derived from an EMBL/GenBank/DDBJ whole genome shotgun (WGS) entry which is preliminary data.</text>
</comment>
<proteinExistence type="inferred from homology"/>
<dbReference type="AlphaFoldDB" id="A0A9N9K995"/>